<dbReference type="RefSeq" id="WP_074461684.1">
    <property type="nucleotide sequence ID" value="NZ_FMUR01000005.1"/>
</dbReference>
<keyword evidence="3" id="KW-1185">Reference proteome</keyword>
<keyword evidence="1" id="KW-0812">Transmembrane</keyword>
<gene>
    <name evidence="2" type="ORF">SAMN02910451_00957</name>
</gene>
<evidence type="ECO:0000256" key="1">
    <source>
        <dbReference type="SAM" id="Phobius"/>
    </source>
</evidence>
<evidence type="ECO:0000313" key="2">
    <source>
        <dbReference type="EMBL" id="SCX96803.1"/>
    </source>
</evidence>
<keyword evidence="1" id="KW-0472">Membrane</keyword>
<keyword evidence="1" id="KW-1133">Transmembrane helix</keyword>
<dbReference type="AlphaFoldDB" id="A0A1G5C316"/>
<dbReference type="EMBL" id="FMUR01000005">
    <property type="protein sequence ID" value="SCX96803.1"/>
    <property type="molecule type" value="Genomic_DNA"/>
</dbReference>
<accession>A0A1G5C316</accession>
<proteinExistence type="predicted"/>
<dbReference type="OrthoDB" id="2067629at2"/>
<dbReference type="Proteomes" id="UP000183047">
    <property type="component" value="Unassembled WGS sequence"/>
</dbReference>
<sequence>MAINDDRTDTNFIVGGYDFLSELDAQKASLDLSKIKVLEERVKASRPKDIKAVYEKAIENKIFKSPIGWEYLARLRDRLYASGFSEEELIPIPIPVSLTRHSAFENLSVQQRIRPVTKDNKAEFKRLFPYILNIFLLIIVIAMFIIASTSDSDNILNYKRNVTNRYSSWEQDLTQREKVIREKEKKLGIDSSEGYYGGANND</sequence>
<evidence type="ECO:0000313" key="3">
    <source>
        <dbReference type="Proteomes" id="UP000183047"/>
    </source>
</evidence>
<protein>
    <submittedName>
        <fullName evidence="2">Uncharacterized protein</fullName>
    </submittedName>
</protein>
<organism evidence="2 3">
    <name type="scientific">Butyrivibrio hungatei</name>
    <dbReference type="NCBI Taxonomy" id="185008"/>
    <lineage>
        <taxon>Bacteria</taxon>
        <taxon>Bacillati</taxon>
        <taxon>Bacillota</taxon>
        <taxon>Clostridia</taxon>
        <taxon>Lachnospirales</taxon>
        <taxon>Lachnospiraceae</taxon>
        <taxon>Butyrivibrio</taxon>
    </lineage>
</organism>
<reference evidence="3" key="1">
    <citation type="submission" date="2016-10" db="EMBL/GenBank/DDBJ databases">
        <authorList>
            <person name="Varghese N."/>
            <person name="Submissions S."/>
        </authorList>
    </citation>
    <scope>NUCLEOTIDE SEQUENCE [LARGE SCALE GENOMIC DNA]</scope>
    <source>
        <strain evidence="3">XBD2006</strain>
    </source>
</reference>
<feature type="transmembrane region" description="Helical" evidence="1">
    <location>
        <begin position="127"/>
        <end position="147"/>
    </location>
</feature>
<name>A0A1G5C316_9FIRM</name>